<dbReference type="GO" id="GO:0004518">
    <property type="term" value="F:nuclease activity"/>
    <property type="evidence" value="ECO:0007669"/>
    <property type="project" value="UniProtKB-KW"/>
</dbReference>
<dbReference type="PANTHER" id="PTHR33653">
    <property type="entry name" value="RIBONUCLEASE VAPC2"/>
    <property type="match status" value="1"/>
</dbReference>
<keyword evidence="3" id="KW-0540">Nuclease</keyword>
<accession>A0A6G9YB51</accession>
<dbReference type="Pfam" id="PF01850">
    <property type="entry name" value="PIN"/>
    <property type="match status" value="1"/>
</dbReference>
<evidence type="ECO:0000256" key="5">
    <source>
        <dbReference type="ARBA" id="ARBA00022801"/>
    </source>
</evidence>
<feature type="domain" description="PIN" evidence="9">
    <location>
        <begin position="120"/>
        <end position="239"/>
    </location>
</feature>
<evidence type="ECO:0000259" key="9">
    <source>
        <dbReference type="Pfam" id="PF01850"/>
    </source>
</evidence>
<dbReference type="InterPro" id="IPR029060">
    <property type="entry name" value="PIN-like_dom_sf"/>
</dbReference>
<keyword evidence="11" id="KW-1185">Reference proteome</keyword>
<proteinExistence type="inferred from homology"/>
<comment type="similarity">
    <text evidence="7">Belongs to the PINc/VapC protein family.</text>
</comment>
<evidence type="ECO:0000256" key="7">
    <source>
        <dbReference type="ARBA" id="ARBA00038093"/>
    </source>
</evidence>
<feature type="compositionally biased region" description="Basic and acidic residues" evidence="8">
    <location>
        <begin position="1"/>
        <end position="16"/>
    </location>
</feature>
<dbReference type="InterPro" id="IPR050556">
    <property type="entry name" value="Type_II_TA_system_RNase"/>
</dbReference>
<evidence type="ECO:0000256" key="8">
    <source>
        <dbReference type="SAM" id="MobiDB-lite"/>
    </source>
</evidence>
<dbReference type="GO" id="GO:0016787">
    <property type="term" value="F:hydrolase activity"/>
    <property type="evidence" value="ECO:0007669"/>
    <property type="project" value="UniProtKB-KW"/>
</dbReference>
<name>A0A6G9YB51_9NOCA</name>
<sequence>MAINEERDHDGHEYHHGVGSGRIFGIRDEGVGLHHDTGHDAGPGPAGAGAGASALCAGGAGGGRAGSYGPSHTAGGTAKGVRYHFGAYRSGFAGGSGISCDGAPLVLCQESPPTRKPGRYLLDCSAWSRVQSGQLDYTAIRKRYAGHGSMLVTTTIQLLEILFTAQSPAEWERLHTVMARYPLLHANVRTHRIATGIQRRLWHQGRKRAAGSADIYIAAIAVQYDTTVVHYDNDFEHIGAVAPEFRHEWVAERGTL</sequence>
<dbReference type="Gene3D" id="3.40.50.1010">
    <property type="entry name" value="5'-nuclease"/>
    <property type="match status" value="1"/>
</dbReference>
<dbReference type="InterPro" id="IPR002716">
    <property type="entry name" value="PIN_dom"/>
</dbReference>
<reference evidence="10 11" key="1">
    <citation type="journal article" date="2019" name="ACS Chem. Biol.">
        <title>Identification and Mobilization of a Cryptic Antibiotic Biosynthesis Gene Locus from a Human-Pathogenic Nocardia Isolate.</title>
        <authorList>
            <person name="Herisse M."/>
            <person name="Ishida K."/>
            <person name="Porter J.L."/>
            <person name="Howden B."/>
            <person name="Hertweck C."/>
            <person name="Stinear T.P."/>
            <person name="Pidot S.J."/>
        </authorList>
    </citation>
    <scope>NUCLEOTIDE SEQUENCE [LARGE SCALE GENOMIC DNA]</scope>
    <source>
        <strain evidence="10 11">AUSMDU00012717</strain>
    </source>
</reference>
<organism evidence="10 11">
    <name type="scientific">Nocardia arthritidis</name>
    <dbReference type="NCBI Taxonomy" id="228602"/>
    <lineage>
        <taxon>Bacteria</taxon>
        <taxon>Bacillati</taxon>
        <taxon>Actinomycetota</taxon>
        <taxon>Actinomycetes</taxon>
        <taxon>Mycobacteriales</taxon>
        <taxon>Nocardiaceae</taxon>
        <taxon>Nocardia</taxon>
    </lineage>
</organism>
<dbReference type="EMBL" id="CP046172">
    <property type="protein sequence ID" value="QIS10263.1"/>
    <property type="molecule type" value="Genomic_DNA"/>
</dbReference>
<evidence type="ECO:0000256" key="6">
    <source>
        <dbReference type="ARBA" id="ARBA00022842"/>
    </source>
</evidence>
<dbReference type="Proteomes" id="UP000503540">
    <property type="component" value="Chromosome"/>
</dbReference>
<dbReference type="AlphaFoldDB" id="A0A6G9YB51"/>
<feature type="region of interest" description="Disordered" evidence="8">
    <location>
        <begin position="1"/>
        <end position="20"/>
    </location>
</feature>
<evidence type="ECO:0000313" key="11">
    <source>
        <dbReference type="Proteomes" id="UP000503540"/>
    </source>
</evidence>
<dbReference type="SUPFAM" id="SSF88723">
    <property type="entry name" value="PIN domain-like"/>
    <property type="match status" value="1"/>
</dbReference>
<protein>
    <submittedName>
        <fullName evidence="10">PIN domain-containing protein</fullName>
    </submittedName>
</protein>
<dbReference type="PANTHER" id="PTHR33653:SF1">
    <property type="entry name" value="RIBONUCLEASE VAPC2"/>
    <property type="match status" value="1"/>
</dbReference>
<keyword evidence="6" id="KW-0460">Magnesium</keyword>
<keyword evidence="4" id="KW-0479">Metal-binding</keyword>
<evidence type="ECO:0000256" key="1">
    <source>
        <dbReference type="ARBA" id="ARBA00001946"/>
    </source>
</evidence>
<evidence type="ECO:0000256" key="4">
    <source>
        <dbReference type="ARBA" id="ARBA00022723"/>
    </source>
</evidence>
<dbReference type="GO" id="GO:0046872">
    <property type="term" value="F:metal ion binding"/>
    <property type="evidence" value="ECO:0007669"/>
    <property type="project" value="UniProtKB-KW"/>
</dbReference>
<evidence type="ECO:0000256" key="3">
    <source>
        <dbReference type="ARBA" id="ARBA00022722"/>
    </source>
</evidence>
<dbReference type="KEGG" id="nah:F5544_11855"/>
<keyword evidence="2" id="KW-1277">Toxin-antitoxin system</keyword>
<evidence type="ECO:0000313" key="10">
    <source>
        <dbReference type="EMBL" id="QIS10263.1"/>
    </source>
</evidence>
<evidence type="ECO:0000256" key="2">
    <source>
        <dbReference type="ARBA" id="ARBA00022649"/>
    </source>
</evidence>
<gene>
    <name evidence="10" type="ORF">F5544_11855</name>
</gene>
<comment type="cofactor">
    <cofactor evidence="1">
        <name>Mg(2+)</name>
        <dbReference type="ChEBI" id="CHEBI:18420"/>
    </cofactor>
</comment>
<keyword evidence="5" id="KW-0378">Hydrolase</keyword>